<proteinExistence type="inferred from homology"/>
<accession>A0A060QH52</accession>
<organism evidence="6 7">
    <name type="scientific">Asaia bogorensis</name>
    <dbReference type="NCBI Taxonomy" id="91915"/>
    <lineage>
        <taxon>Bacteria</taxon>
        <taxon>Pseudomonadati</taxon>
        <taxon>Pseudomonadota</taxon>
        <taxon>Alphaproteobacteria</taxon>
        <taxon>Acetobacterales</taxon>
        <taxon>Acetobacteraceae</taxon>
        <taxon>Asaia</taxon>
    </lineage>
</organism>
<feature type="domain" description="Lipoyl-binding" evidence="5">
    <location>
        <begin position="19"/>
        <end position="101"/>
    </location>
</feature>
<evidence type="ECO:0000256" key="3">
    <source>
        <dbReference type="HAMAP-Rule" id="MF_00272"/>
    </source>
</evidence>
<protein>
    <recommendedName>
        <fullName evidence="3">Glycine cleavage system H protein</fullName>
    </recommendedName>
</protein>
<dbReference type="AlphaFoldDB" id="A0A060QH52"/>
<keyword evidence="2 3" id="KW-0450">Lipoyl</keyword>
<dbReference type="NCBIfam" id="TIGR00527">
    <property type="entry name" value="gcvH"/>
    <property type="match status" value="1"/>
</dbReference>
<dbReference type="GO" id="GO:0009249">
    <property type="term" value="P:protein lipoylation"/>
    <property type="evidence" value="ECO:0007669"/>
    <property type="project" value="TreeGrafter"/>
</dbReference>
<gene>
    <name evidence="3" type="primary">gcvH</name>
    <name evidence="6" type="ORF">ASAP_0526</name>
</gene>
<dbReference type="NCBIfam" id="NF002270">
    <property type="entry name" value="PRK01202.1"/>
    <property type="match status" value="1"/>
</dbReference>
<evidence type="ECO:0000256" key="4">
    <source>
        <dbReference type="PIRSR" id="PIRSR617453-50"/>
    </source>
</evidence>
<reference evidence="6 7" key="2">
    <citation type="journal article" date="2014" name="PLoS ONE">
        <title>Evolution of mitochondria reconstructed from the energy metabolism of living bacteria.</title>
        <authorList>
            <person name="Degli Esposti M."/>
            <person name="Chouaia B."/>
            <person name="Comandatore F."/>
            <person name="Crotti E."/>
            <person name="Sassera D."/>
            <person name="Lievens P.M."/>
            <person name="Daffonchio D."/>
            <person name="Bandi C."/>
        </authorList>
    </citation>
    <scope>NUCLEOTIDE SEQUENCE [LARGE SCALE GENOMIC DNA]</scope>
    <source>
        <strain evidence="6 7">SF2.1</strain>
    </source>
</reference>
<evidence type="ECO:0000313" key="7">
    <source>
        <dbReference type="Proteomes" id="UP000027583"/>
    </source>
</evidence>
<dbReference type="InterPro" id="IPR003016">
    <property type="entry name" value="2-oxoA_DH_lipoyl-BS"/>
</dbReference>
<sequence>MSTTYYTPSHEWIRLEGDIATVGITAHASDELGELVFVEAKDEGTEVPQGEPAAVVESVKAASDIYAPVSGVLAGFNTRLSDEPTLVGTDPEGEGWIFKLRVSDSAQLESLLDADAYKASL</sequence>
<dbReference type="InterPro" id="IPR000089">
    <property type="entry name" value="Biotin_lipoyl"/>
</dbReference>
<dbReference type="Pfam" id="PF01597">
    <property type="entry name" value="GCV_H"/>
    <property type="match status" value="1"/>
</dbReference>
<comment type="subunit">
    <text evidence="3">The glycine cleavage system is composed of four proteins: P, T, L and H.</text>
</comment>
<evidence type="ECO:0000256" key="1">
    <source>
        <dbReference type="ARBA" id="ARBA00009249"/>
    </source>
</evidence>
<name>A0A060QH52_9PROT</name>
<dbReference type="InterPro" id="IPR011053">
    <property type="entry name" value="Single_hybrid_motif"/>
</dbReference>
<dbReference type="InterPro" id="IPR002930">
    <property type="entry name" value="GCV_H"/>
</dbReference>
<dbReference type="InterPro" id="IPR033753">
    <property type="entry name" value="GCV_H/Fam206"/>
</dbReference>
<dbReference type="HAMAP" id="MF_00272">
    <property type="entry name" value="GcvH"/>
    <property type="match status" value="1"/>
</dbReference>
<comment type="function">
    <text evidence="3">The glycine cleavage system catalyzes the degradation of glycine. The H protein shuttles the methylamine group of glycine from the P protein to the T protein.</text>
</comment>
<dbReference type="Gene3D" id="2.40.50.100">
    <property type="match status" value="1"/>
</dbReference>
<dbReference type="GO" id="GO:0005960">
    <property type="term" value="C:glycine cleavage complex"/>
    <property type="evidence" value="ECO:0007669"/>
    <property type="project" value="InterPro"/>
</dbReference>
<dbReference type="eggNOG" id="COG0509">
    <property type="taxonomic scope" value="Bacteria"/>
</dbReference>
<dbReference type="PANTHER" id="PTHR11715">
    <property type="entry name" value="GLYCINE CLEAVAGE SYSTEM H PROTEIN"/>
    <property type="match status" value="1"/>
</dbReference>
<dbReference type="PROSITE" id="PS00189">
    <property type="entry name" value="LIPOYL"/>
    <property type="match status" value="1"/>
</dbReference>
<reference evidence="6 7" key="1">
    <citation type="journal article" date="2014" name="Genome Biol. Evol.">
        <title>Acetic acid bacteria genomes reveal functional traits for adaptation to life in insect guts.</title>
        <authorList>
            <person name="Chouaia B."/>
            <person name="Gaiarsa S."/>
            <person name="Crotti E."/>
            <person name="Comandatore F."/>
            <person name="Degli Esposti M."/>
            <person name="Ricci I."/>
            <person name="Alma A."/>
            <person name="Favia G."/>
            <person name="Bandi C."/>
            <person name="Daffonchio D."/>
        </authorList>
    </citation>
    <scope>NUCLEOTIDE SEQUENCE [LARGE SCALE GENOMIC DNA]</scope>
    <source>
        <strain evidence="6 7">SF2.1</strain>
    </source>
</reference>
<evidence type="ECO:0000313" key="6">
    <source>
        <dbReference type="EMBL" id="CDG38571.1"/>
    </source>
</evidence>
<evidence type="ECO:0000256" key="2">
    <source>
        <dbReference type="ARBA" id="ARBA00022823"/>
    </source>
</evidence>
<dbReference type="InterPro" id="IPR017453">
    <property type="entry name" value="GCV_H_sub"/>
</dbReference>
<feature type="modified residue" description="N6-lipoyllysine" evidence="3 4">
    <location>
        <position position="60"/>
    </location>
</feature>
<dbReference type="PANTHER" id="PTHR11715:SF3">
    <property type="entry name" value="GLYCINE CLEAVAGE SYSTEM H PROTEIN-RELATED"/>
    <property type="match status" value="1"/>
</dbReference>
<comment type="cofactor">
    <cofactor evidence="3">
        <name>(R)-lipoate</name>
        <dbReference type="ChEBI" id="CHEBI:83088"/>
    </cofactor>
    <text evidence="3">Binds 1 lipoyl cofactor covalently.</text>
</comment>
<dbReference type="CDD" id="cd06848">
    <property type="entry name" value="GCS_H"/>
    <property type="match status" value="1"/>
</dbReference>
<dbReference type="Proteomes" id="UP000027583">
    <property type="component" value="Unassembled WGS sequence"/>
</dbReference>
<dbReference type="GO" id="GO:0005829">
    <property type="term" value="C:cytosol"/>
    <property type="evidence" value="ECO:0007669"/>
    <property type="project" value="TreeGrafter"/>
</dbReference>
<dbReference type="RefSeq" id="WP_035443956.1">
    <property type="nucleotide sequence ID" value="NZ_CBLX010000004.1"/>
</dbReference>
<dbReference type="SUPFAM" id="SSF51230">
    <property type="entry name" value="Single hybrid motif"/>
    <property type="match status" value="1"/>
</dbReference>
<dbReference type="PROSITE" id="PS50968">
    <property type="entry name" value="BIOTINYL_LIPOYL"/>
    <property type="match status" value="1"/>
</dbReference>
<dbReference type="EMBL" id="CBLX010000004">
    <property type="protein sequence ID" value="CDG38571.1"/>
    <property type="molecule type" value="Genomic_DNA"/>
</dbReference>
<comment type="similarity">
    <text evidence="1 3">Belongs to the GcvH family.</text>
</comment>
<comment type="caution">
    <text evidence="6">The sequence shown here is derived from an EMBL/GenBank/DDBJ whole genome shotgun (WGS) entry which is preliminary data.</text>
</comment>
<dbReference type="GO" id="GO:0019464">
    <property type="term" value="P:glycine decarboxylation via glycine cleavage system"/>
    <property type="evidence" value="ECO:0007669"/>
    <property type="project" value="UniProtKB-UniRule"/>
</dbReference>
<evidence type="ECO:0000259" key="5">
    <source>
        <dbReference type="PROSITE" id="PS50968"/>
    </source>
</evidence>